<feature type="domain" description="Acyl-CoA dehydrogenase/oxidase C-terminal" evidence="8">
    <location>
        <begin position="290"/>
        <end position="437"/>
    </location>
</feature>
<dbReference type="InterPro" id="IPR046373">
    <property type="entry name" value="Acyl-CoA_Oxase/DH_mid-dom_sf"/>
</dbReference>
<comment type="similarity">
    <text evidence="2 7">Belongs to the acyl-CoA dehydrogenase family.</text>
</comment>
<dbReference type="SUPFAM" id="SSF47203">
    <property type="entry name" value="Acyl-CoA dehydrogenase C-terminal domain-like"/>
    <property type="match status" value="1"/>
</dbReference>
<evidence type="ECO:0000259" key="10">
    <source>
        <dbReference type="Pfam" id="PF02771"/>
    </source>
</evidence>
<evidence type="ECO:0000256" key="5">
    <source>
        <dbReference type="ARBA" id="ARBA00022827"/>
    </source>
</evidence>
<evidence type="ECO:0000313" key="12">
    <source>
        <dbReference type="Proteomes" id="UP000825002"/>
    </source>
</evidence>
<protein>
    <recommendedName>
        <fullName evidence="3">Medium-chain specific acyl-CoA dehydrogenase, mitochondrial</fullName>
    </recommendedName>
</protein>
<reference evidence="11 12" key="1">
    <citation type="submission" date="2020-10" db="EMBL/GenBank/DDBJ databases">
        <authorList>
            <person name="Klimov P.B."/>
            <person name="Dyachkov S.M."/>
            <person name="Chetverikov P.E."/>
        </authorList>
    </citation>
    <scope>NUCLEOTIDE SEQUENCE [LARGE SCALE GENOMIC DNA]</scope>
    <source>
        <strain evidence="11">BMOC 18-1129-001#AD2665</strain>
        <tissue evidence="11">Entire mites</tissue>
    </source>
</reference>
<gene>
    <name evidence="11" type="ORF">GZH46_02778</name>
</gene>
<evidence type="ECO:0000256" key="6">
    <source>
        <dbReference type="ARBA" id="ARBA00023002"/>
    </source>
</evidence>
<dbReference type="PANTHER" id="PTHR48083">
    <property type="entry name" value="MEDIUM-CHAIN SPECIFIC ACYL-COA DEHYDROGENASE, MITOCHONDRIAL-RELATED"/>
    <property type="match status" value="1"/>
</dbReference>
<dbReference type="InterPro" id="IPR013786">
    <property type="entry name" value="AcylCoA_DH/ox_N"/>
</dbReference>
<name>A0ABQ7S5L6_9ACAR</name>
<evidence type="ECO:0000256" key="7">
    <source>
        <dbReference type="RuleBase" id="RU362125"/>
    </source>
</evidence>
<accession>A0ABQ7S5L6</accession>
<dbReference type="SUPFAM" id="SSF56645">
    <property type="entry name" value="Acyl-CoA dehydrogenase NM domain-like"/>
    <property type="match status" value="1"/>
</dbReference>
<dbReference type="Gene3D" id="1.10.540.10">
    <property type="entry name" value="Acyl-CoA dehydrogenase/oxidase, N-terminal domain"/>
    <property type="match status" value="1"/>
</dbReference>
<organism evidence="11 12">
    <name type="scientific">Fragariocoptes setiger</name>
    <dbReference type="NCBI Taxonomy" id="1670756"/>
    <lineage>
        <taxon>Eukaryota</taxon>
        <taxon>Metazoa</taxon>
        <taxon>Ecdysozoa</taxon>
        <taxon>Arthropoda</taxon>
        <taxon>Chelicerata</taxon>
        <taxon>Arachnida</taxon>
        <taxon>Acari</taxon>
        <taxon>Acariformes</taxon>
        <taxon>Trombidiformes</taxon>
        <taxon>Prostigmata</taxon>
        <taxon>Eupodina</taxon>
        <taxon>Eriophyoidea</taxon>
        <taxon>Phytoptidae</taxon>
        <taxon>Fragariocoptes</taxon>
    </lineage>
</organism>
<feature type="domain" description="Acyl-CoA dehydrogenase/oxidase N-terminal" evidence="10">
    <location>
        <begin position="58"/>
        <end position="166"/>
    </location>
</feature>
<proteinExistence type="inferred from homology"/>
<dbReference type="InterPro" id="IPR036250">
    <property type="entry name" value="AcylCo_DH-like_C"/>
</dbReference>
<dbReference type="InterPro" id="IPR009100">
    <property type="entry name" value="AcylCoA_DH/oxidase_NM_dom_sf"/>
</dbReference>
<dbReference type="Proteomes" id="UP000825002">
    <property type="component" value="Unassembled WGS sequence"/>
</dbReference>
<evidence type="ECO:0000313" key="11">
    <source>
        <dbReference type="EMBL" id="KAG9508719.1"/>
    </source>
</evidence>
<comment type="cofactor">
    <cofactor evidence="1 7">
        <name>FAD</name>
        <dbReference type="ChEBI" id="CHEBI:57692"/>
    </cofactor>
</comment>
<dbReference type="InterPro" id="IPR009075">
    <property type="entry name" value="AcylCo_DH/oxidase_C"/>
</dbReference>
<dbReference type="InterPro" id="IPR006091">
    <property type="entry name" value="Acyl-CoA_Oxase/DH_mid-dom"/>
</dbReference>
<evidence type="ECO:0000259" key="8">
    <source>
        <dbReference type="Pfam" id="PF00441"/>
    </source>
</evidence>
<dbReference type="PANTHER" id="PTHR48083:SF2">
    <property type="entry name" value="MEDIUM-CHAIN SPECIFIC ACYL-COA DEHYDROGENASE, MITOCHONDRIAL"/>
    <property type="match status" value="1"/>
</dbReference>
<keyword evidence="5 7" id="KW-0274">FAD</keyword>
<keyword evidence="12" id="KW-1185">Reference proteome</keyword>
<sequence>MYSVLNRSCLSAVLRPTTSVRAASASQLLSVRRDQSSAPYLNIERHHDPDAPLSFSLTEDQREIKDLASKFTREEIIPVAAQYDKTGEYPWPIVKKAREVGLLNTGIQEKYGGPGLGLVEACIVAEQFGYGCTGIGTSMESNGLAQAPVILFGNEEQKKKYLGRLMHESDSQGRPLMSAYAVTEPGAGSDVAGIKMRAEKNSDGNYILNGSKMWITNGGVANWYFVLARTNPDPKAKASEAFSCFIVEADSPGVSVGRKELNMGQRASDTRGITFDNVIVPKENLLVKEGAGFKIAMTVFDKTRPPVAALAVGLGQRALDEATKYALERKTFGTQIFNHQAVQFMIADMIVGVETARLATLRAAWQMDCGQRNTYWASIAKCLAADVANKSATDAVQIFGGAGFNTEYPVEKLMRDAKILQIYEGTAQIQRLIIAREHYNMVKDTL</sequence>
<feature type="domain" description="Acyl-CoA oxidase/dehydrogenase middle" evidence="9">
    <location>
        <begin position="179"/>
        <end position="278"/>
    </location>
</feature>
<evidence type="ECO:0000256" key="1">
    <source>
        <dbReference type="ARBA" id="ARBA00001974"/>
    </source>
</evidence>
<dbReference type="PROSITE" id="PS00073">
    <property type="entry name" value="ACYL_COA_DH_2"/>
    <property type="match status" value="1"/>
</dbReference>
<evidence type="ECO:0000259" key="9">
    <source>
        <dbReference type="Pfam" id="PF02770"/>
    </source>
</evidence>
<dbReference type="EMBL" id="JAIFTH010001065">
    <property type="protein sequence ID" value="KAG9508719.1"/>
    <property type="molecule type" value="Genomic_DNA"/>
</dbReference>
<dbReference type="Gene3D" id="1.20.140.10">
    <property type="entry name" value="Butyryl-CoA Dehydrogenase, subunit A, domain 3"/>
    <property type="match status" value="1"/>
</dbReference>
<dbReference type="InterPro" id="IPR037069">
    <property type="entry name" value="AcylCoA_DH/ox_N_sf"/>
</dbReference>
<dbReference type="InterPro" id="IPR050741">
    <property type="entry name" value="Acyl-CoA_dehydrogenase"/>
</dbReference>
<dbReference type="InterPro" id="IPR006089">
    <property type="entry name" value="Acyl-CoA_DH_CS"/>
</dbReference>
<evidence type="ECO:0000256" key="2">
    <source>
        <dbReference type="ARBA" id="ARBA00009347"/>
    </source>
</evidence>
<dbReference type="PROSITE" id="PS00072">
    <property type="entry name" value="ACYL_COA_DH_1"/>
    <property type="match status" value="1"/>
</dbReference>
<dbReference type="Pfam" id="PF00441">
    <property type="entry name" value="Acyl-CoA_dh_1"/>
    <property type="match status" value="1"/>
</dbReference>
<dbReference type="Pfam" id="PF02771">
    <property type="entry name" value="Acyl-CoA_dh_N"/>
    <property type="match status" value="1"/>
</dbReference>
<comment type="caution">
    <text evidence="11">The sequence shown here is derived from an EMBL/GenBank/DDBJ whole genome shotgun (WGS) entry which is preliminary data.</text>
</comment>
<dbReference type="Pfam" id="PF02770">
    <property type="entry name" value="Acyl-CoA_dh_M"/>
    <property type="match status" value="1"/>
</dbReference>
<keyword evidence="6 7" id="KW-0560">Oxidoreductase</keyword>
<evidence type="ECO:0000256" key="3">
    <source>
        <dbReference type="ARBA" id="ARBA00019125"/>
    </source>
</evidence>
<evidence type="ECO:0000256" key="4">
    <source>
        <dbReference type="ARBA" id="ARBA00022630"/>
    </source>
</evidence>
<dbReference type="Gene3D" id="2.40.110.10">
    <property type="entry name" value="Butyryl-CoA Dehydrogenase, subunit A, domain 2"/>
    <property type="match status" value="1"/>
</dbReference>
<keyword evidence="4 7" id="KW-0285">Flavoprotein</keyword>